<keyword evidence="2" id="KW-1185">Reference proteome</keyword>
<dbReference type="GO" id="GO:0008168">
    <property type="term" value="F:methyltransferase activity"/>
    <property type="evidence" value="ECO:0007669"/>
    <property type="project" value="UniProtKB-KW"/>
</dbReference>
<dbReference type="InterPro" id="IPR029063">
    <property type="entry name" value="SAM-dependent_MTases_sf"/>
</dbReference>
<dbReference type="InterPro" id="IPR006764">
    <property type="entry name" value="SAM_dep_MeTrfase_SAV2177_type"/>
</dbReference>
<comment type="caution">
    <text evidence="1">The sequence shown here is derived from an EMBL/GenBank/DDBJ whole genome shotgun (WGS) entry which is preliminary data.</text>
</comment>
<keyword evidence="1" id="KW-0489">Methyltransferase</keyword>
<name>A0ABT7MHM4_9PSEU</name>
<dbReference type="Pfam" id="PF04672">
    <property type="entry name" value="Methyltransf_19"/>
    <property type="match status" value="1"/>
</dbReference>
<dbReference type="GO" id="GO:0032259">
    <property type="term" value="P:methylation"/>
    <property type="evidence" value="ECO:0007669"/>
    <property type="project" value="UniProtKB-KW"/>
</dbReference>
<dbReference type="EC" id="2.1.1.-" evidence="1"/>
<sequence length="269" mass="27985">MDRTGGRGQASDGCPELATRPNLARATNYLVGGGANFAPDRAAVNEMLAMDPGLGRRIQAGRAFVARAVRDALDGGCDQFLELGAGIPSPAGLHSLVGPDARVVYVDVDPVAVAHTRDLLAAEEAGRVAVVEADLRDAAGVLTQLATGPLDLGRPVTLVCNSVLQWVADSDGTELARTFEAYRSALAPGSRLVISVAHPDELAAEEAAEVRPIIEAAVAPLRLRGRAELDRILGAWEPLPPGIVDAVDWPVASGAETSGFYAVVCAARR</sequence>
<dbReference type="CDD" id="cd02440">
    <property type="entry name" value="AdoMet_MTases"/>
    <property type="match status" value="1"/>
</dbReference>
<dbReference type="SUPFAM" id="SSF53335">
    <property type="entry name" value="S-adenosyl-L-methionine-dependent methyltransferases"/>
    <property type="match status" value="1"/>
</dbReference>
<protein>
    <submittedName>
        <fullName evidence="1">SAM-dependent methyltransferase</fullName>
        <ecNumber evidence="1">2.1.1.-</ecNumber>
    </submittedName>
</protein>
<evidence type="ECO:0000313" key="1">
    <source>
        <dbReference type="EMBL" id="MDL5158833.1"/>
    </source>
</evidence>
<dbReference type="Gene3D" id="3.40.50.150">
    <property type="entry name" value="Vaccinia Virus protein VP39"/>
    <property type="match status" value="1"/>
</dbReference>
<keyword evidence="1" id="KW-0808">Transferase</keyword>
<evidence type="ECO:0000313" key="2">
    <source>
        <dbReference type="Proteomes" id="UP001231924"/>
    </source>
</evidence>
<dbReference type="Proteomes" id="UP001231924">
    <property type="component" value="Unassembled WGS sequence"/>
</dbReference>
<gene>
    <name evidence="1" type="ORF">QRT03_22895</name>
</gene>
<proteinExistence type="predicted"/>
<accession>A0ABT7MHM4</accession>
<dbReference type="EMBL" id="JASVWF010000005">
    <property type="protein sequence ID" value="MDL5158833.1"/>
    <property type="molecule type" value="Genomic_DNA"/>
</dbReference>
<dbReference type="RefSeq" id="WP_286055372.1">
    <property type="nucleotide sequence ID" value="NZ_JASVWF010000005.1"/>
</dbReference>
<organism evidence="1 2">
    <name type="scientific">Actinomycetospora termitidis</name>
    <dbReference type="NCBI Taxonomy" id="3053470"/>
    <lineage>
        <taxon>Bacteria</taxon>
        <taxon>Bacillati</taxon>
        <taxon>Actinomycetota</taxon>
        <taxon>Actinomycetes</taxon>
        <taxon>Pseudonocardiales</taxon>
        <taxon>Pseudonocardiaceae</taxon>
        <taxon>Actinomycetospora</taxon>
    </lineage>
</organism>
<reference evidence="1 2" key="1">
    <citation type="submission" date="2023-06" db="EMBL/GenBank/DDBJ databases">
        <title>Actinomycetospora Odt1-22.</title>
        <authorList>
            <person name="Supong K."/>
        </authorList>
    </citation>
    <scope>NUCLEOTIDE SEQUENCE [LARGE SCALE GENOMIC DNA]</scope>
    <source>
        <strain evidence="1 2">Odt1-22</strain>
    </source>
</reference>
<dbReference type="PIRSF" id="PIRSF017393">
    <property type="entry name" value="MTase_SAV2177"/>
    <property type="match status" value="1"/>
</dbReference>